<dbReference type="Pfam" id="PF17940">
    <property type="entry name" value="TetR_C_31"/>
    <property type="match status" value="1"/>
</dbReference>
<feature type="DNA-binding region" description="H-T-H motif" evidence="4">
    <location>
        <begin position="31"/>
        <end position="50"/>
    </location>
</feature>
<dbReference type="RefSeq" id="WP_283901212.1">
    <property type="nucleotide sequence ID" value="NZ_JARWAF010000021.1"/>
</dbReference>
<dbReference type="PANTHER" id="PTHR47506:SF6">
    <property type="entry name" value="HTH-TYPE TRANSCRIPTIONAL REPRESSOR NEMR"/>
    <property type="match status" value="1"/>
</dbReference>
<comment type="caution">
    <text evidence="6">The sequence shown here is derived from an EMBL/GenBank/DDBJ whole genome shotgun (WGS) entry which is preliminary data.</text>
</comment>
<dbReference type="Gene3D" id="1.10.357.10">
    <property type="entry name" value="Tetracycline Repressor, domain 2"/>
    <property type="match status" value="1"/>
</dbReference>
<feature type="domain" description="HTH tetR-type" evidence="5">
    <location>
        <begin position="8"/>
        <end position="68"/>
    </location>
</feature>
<reference evidence="6 7" key="1">
    <citation type="submission" date="2023-04" db="EMBL/GenBank/DDBJ databases">
        <title>A novel species of the genus Streptomyces: Streptomyces pakalii sp. nov. isolated from a Mexican soil jungle.</title>
        <authorList>
            <person name="Chavez-Hernandez M.A."/>
            <person name="Ortiz-Alvarez J."/>
            <person name="Villa-Tanaca L."/>
            <person name="Hernandez-Rodriguez C."/>
        </authorList>
    </citation>
    <scope>NUCLEOTIDE SEQUENCE [LARGE SCALE GENOMIC DNA]</scope>
    <source>
        <strain evidence="6 7">ENCB-J15</strain>
    </source>
</reference>
<keyword evidence="3" id="KW-0804">Transcription</keyword>
<evidence type="ECO:0000313" key="6">
    <source>
        <dbReference type="EMBL" id="MDJ1645293.1"/>
    </source>
</evidence>
<sequence>MATGRADPLRRERILAATLDHIVEEGAAGVSHRKIAARAGVPLGLMPYHFSGMDALLRDAFTGFAGRIVGVFEEHLGGARTPAHACEAVAELIHRLAEGPRRELVLTQELYTLAARHPEYRDLTRIWMRHSRHLLEKHFDADTACQLDALIEGLVLHQALDNDTPHSRDRTLQAVIRLTST</sequence>
<dbReference type="InterPro" id="IPR009057">
    <property type="entry name" value="Homeodomain-like_sf"/>
</dbReference>
<dbReference type="Proteomes" id="UP001237194">
    <property type="component" value="Unassembled WGS sequence"/>
</dbReference>
<keyword evidence="1" id="KW-0805">Transcription regulation</keyword>
<dbReference type="PANTHER" id="PTHR47506">
    <property type="entry name" value="TRANSCRIPTIONAL REGULATORY PROTEIN"/>
    <property type="match status" value="1"/>
</dbReference>
<dbReference type="InterPro" id="IPR001647">
    <property type="entry name" value="HTH_TetR"/>
</dbReference>
<protein>
    <submittedName>
        <fullName evidence="6">TetR family transcriptional regulator</fullName>
    </submittedName>
</protein>
<accession>A0ABT7DHZ3</accession>
<keyword evidence="7" id="KW-1185">Reference proteome</keyword>
<dbReference type="InterPro" id="IPR036271">
    <property type="entry name" value="Tet_transcr_reg_TetR-rel_C_sf"/>
</dbReference>
<evidence type="ECO:0000313" key="7">
    <source>
        <dbReference type="Proteomes" id="UP001237194"/>
    </source>
</evidence>
<evidence type="ECO:0000256" key="4">
    <source>
        <dbReference type="PROSITE-ProRule" id="PRU00335"/>
    </source>
</evidence>
<evidence type="ECO:0000256" key="1">
    <source>
        <dbReference type="ARBA" id="ARBA00023015"/>
    </source>
</evidence>
<proteinExistence type="predicted"/>
<name>A0ABT7DHZ3_9ACTN</name>
<dbReference type="InterPro" id="IPR041583">
    <property type="entry name" value="TetR_C_31"/>
</dbReference>
<gene>
    <name evidence="6" type="ORF">P5W92_33530</name>
</gene>
<evidence type="ECO:0000256" key="2">
    <source>
        <dbReference type="ARBA" id="ARBA00023125"/>
    </source>
</evidence>
<evidence type="ECO:0000259" key="5">
    <source>
        <dbReference type="PROSITE" id="PS50977"/>
    </source>
</evidence>
<dbReference type="PROSITE" id="PS50977">
    <property type="entry name" value="HTH_TETR_2"/>
    <property type="match status" value="1"/>
</dbReference>
<evidence type="ECO:0000256" key="3">
    <source>
        <dbReference type="ARBA" id="ARBA00023163"/>
    </source>
</evidence>
<dbReference type="EMBL" id="JARWAF010000021">
    <property type="protein sequence ID" value="MDJ1645293.1"/>
    <property type="molecule type" value="Genomic_DNA"/>
</dbReference>
<organism evidence="6 7">
    <name type="scientific">Streptomyces pakalii</name>
    <dbReference type="NCBI Taxonomy" id="3036494"/>
    <lineage>
        <taxon>Bacteria</taxon>
        <taxon>Bacillati</taxon>
        <taxon>Actinomycetota</taxon>
        <taxon>Actinomycetes</taxon>
        <taxon>Kitasatosporales</taxon>
        <taxon>Streptomycetaceae</taxon>
        <taxon>Streptomyces</taxon>
    </lineage>
</organism>
<dbReference type="SUPFAM" id="SSF46689">
    <property type="entry name" value="Homeodomain-like"/>
    <property type="match status" value="1"/>
</dbReference>
<dbReference type="SUPFAM" id="SSF48498">
    <property type="entry name" value="Tetracyclin repressor-like, C-terminal domain"/>
    <property type="match status" value="1"/>
</dbReference>
<dbReference type="Pfam" id="PF00440">
    <property type="entry name" value="TetR_N"/>
    <property type="match status" value="1"/>
</dbReference>
<keyword evidence="2 4" id="KW-0238">DNA-binding</keyword>